<evidence type="ECO:0000256" key="1">
    <source>
        <dbReference type="SAM" id="MobiDB-lite"/>
    </source>
</evidence>
<feature type="chain" id="PRO_5045378658" evidence="2">
    <location>
        <begin position="25"/>
        <end position="176"/>
    </location>
</feature>
<feature type="compositionally biased region" description="Basic and acidic residues" evidence="1">
    <location>
        <begin position="131"/>
        <end position="141"/>
    </location>
</feature>
<gene>
    <name evidence="3" type="ORF">ACFQKB_32425</name>
</gene>
<evidence type="ECO:0000313" key="3">
    <source>
        <dbReference type="EMBL" id="MFC6884505.1"/>
    </source>
</evidence>
<protein>
    <submittedName>
        <fullName evidence="3">Uncharacterized protein</fullName>
    </submittedName>
</protein>
<feature type="region of interest" description="Disordered" evidence="1">
    <location>
        <begin position="131"/>
        <end position="160"/>
    </location>
</feature>
<comment type="caution">
    <text evidence="3">The sequence shown here is derived from an EMBL/GenBank/DDBJ whole genome shotgun (WGS) entry which is preliminary data.</text>
</comment>
<feature type="signal peptide" evidence="2">
    <location>
        <begin position="1"/>
        <end position="24"/>
    </location>
</feature>
<keyword evidence="4" id="KW-1185">Reference proteome</keyword>
<dbReference type="EMBL" id="JBHSXS010000028">
    <property type="protein sequence ID" value="MFC6884505.1"/>
    <property type="molecule type" value="Genomic_DNA"/>
</dbReference>
<dbReference type="RefSeq" id="WP_160820197.1">
    <property type="nucleotide sequence ID" value="NZ_JBHSXE010000001.1"/>
</dbReference>
<evidence type="ECO:0000256" key="2">
    <source>
        <dbReference type="SAM" id="SignalP"/>
    </source>
</evidence>
<proteinExistence type="predicted"/>
<accession>A0ABW2CUB1</accession>
<dbReference type="PROSITE" id="PS51257">
    <property type="entry name" value="PROKAR_LIPOPROTEIN"/>
    <property type="match status" value="1"/>
</dbReference>
<reference evidence="4" key="1">
    <citation type="journal article" date="2019" name="Int. J. Syst. Evol. Microbiol.">
        <title>The Global Catalogue of Microorganisms (GCM) 10K type strain sequencing project: providing services to taxonomists for standard genome sequencing and annotation.</title>
        <authorList>
            <consortium name="The Broad Institute Genomics Platform"/>
            <consortium name="The Broad Institute Genome Sequencing Center for Infectious Disease"/>
            <person name="Wu L."/>
            <person name="Ma J."/>
        </authorList>
    </citation>
    <scope>NUCLEOTIDE SEQUENCE [LARGE SCALE GENOMIC DNA]</scope>
    <source>
        <strain evidence="4">JCM 3369</strain>
    </source>
</reference>
<evidence type="ECO:0000313" key="4">
    <source>
        <dbReference type="Proteomes" id="UP001596380"/>
    </source>
</evidence>
<feature type="region of interest" description="Disordered" evidence="1">
    <location>
        <begin position="102"/>
        <end position="121"/>
    </location>
</feature>
<keyword evidence="2" id="KW-0732">Signal</keyword>
<name>A0ABW2CUB1_9ACTN</name>
<sequence>MRLGTRGVLAALPLALALALTGCGGDDGDDGNVASVNGAKGGGGAAASPSLKPEEMGVKFAQCMRQHGIPMEDPKPGGGIQLKVDKSIGKEKADKAQEACREFNPMANQAPGSDPKAEERGRKFAECMRKNGVEGFKDPEPGQRGIRITGEAADDPDMKKAQEACQGIFSKGGPGQ</sequence>
<dbReference type="Proteomes" id="UP001596380">
    <property type="component" value="Unassembled WGS sequence"/>
</dbReference>
<organism evidence="3 4">
    <name type="scientific">Actinomadura yumaensis</name>
    <dbReference type="NCBI Taxonomy" id="111807"/>
    <lineage>
        <taxon>Bacteria</taxon>
        <taxon>Bacillati</taxon>
        <taxon>Actinomycetota</taxon>
        <taxon>Actinomycetes</taxon>
        <taxon>Streptosporangiales</taxon>
        <taxon>Thermomonosporaceae</taxon>
        <taxon>Actinomadura</taxon>
    </lineage>
</organism>